<keyword evidence="2" id="KW-1185">Reference proteome</keyword>
<proteinExistence type="predicted"/>
<dbReference type="EMBL" id="VSWC01000144">
    <property type="protein sequence ID" value="KAA1078328.1"/>
    <property type="molecule type" value="Genomic_DNA"/>
</dbReference>
<accession>A0A5B0MQE5</accession>
<evidence type="ECO:0000313" key="1">
    <source>
        <dbReference type="EMBL" id="KAA1078328.1"/>
    </source>
</evidence>
<dbReference type="AlphaFoldDB" id="A0A5B0MQE5"/>
<reference evidence="1 2" key="1">
    <citation type="submission" date="2019-05" db="EMBL/GenBank/DDBJ databases">
        <title>Emergence of the Ug99 lineage of the wheat stem rust pathogen through somatic hybridization.</title>
        <authorList>
            <person name="Li F."/>
            <person name="Upadhyaya N.M."/>
            <person name="Sperschneider J."/>
            <person name="Matny O."/>
            <person name="Nguyen-Phuc H."/>
            <person name="Mago R."/>
            <person name="Raley C."/>
            <person name="Miller M.E."/>
            <person name="Silverstein K.A.T."/>
            <person name="Henningsen E."/>
            <person name="Hirsch C.D."/>
            <person name="Visser B."/>
            <person name="Pretorius Z.A."/>
            <person name="Steffenson B.J."/>
            <person name="Schwessinger B."/>
            <person name="Dodds P.N."/>
            <person name="Figueroa M."/>
        </authorList>
    </citation>
    <scope>NUCLEOTIDE SEQUENCE [LARGE SCALE GENOMIC DNA]</scope>
    <source>
        <strain evidence="1">21-0</strain>
    </source>
</reference>
<comment type="caution">
    <text evidence="1">The sequence shown here is derived from an EMBL/GenBank/DDBJ whole genome shotgun (WGS) entry which is preliminary data.</text>
</comment>
<protein>
    <submittedName>
        <fullName evidence="1">Ribosomal 40S subunit protein S1B</fullName>
    </submittedName>
</protein>
<dbReference type="Proteomes" id="UP000324748">
    <property type="component" value="Unassembled WGS sequence"/>
</dbReference>
<sequence length="130" mass="14198">MKSLSNIEHTSINCCSYFTSTSSPSMKHTEHPSHSKVEKGIKKEVALIKTFTNQSAGMKNANNSLKGHIIKLSLPDVNKDEEQELTQTINWRLPSSSNIAPPLSPSDSNTGSLSPLICEQLPKVSLPILL</sequence>
<organism evidence="1 2">
    <name type="scientific">Puccinia graminis f. sp. tritici</name>
    <dbReference type="NCBI Taxonomy" id="56615"/>
    <lineage>
        <taxon>Eukaryota</taxon>
        <taxon>Fungi</taxon>
        <taxon>Dikarya</taxon>
        <taxon>Basidiomycota</taxon>
        <taxon>Pucciniomycotina</taxon>
        <taxon>Pucciniomycetes</taxon>
        <taxon>Pucciniales</taxon>
        <taxon>Pucciniaceae</taxon>
        <taxon>Puccinia</taxon>
    </lineage>
</organism>
<dbReference type="OrthoDB" id="9834376at2759"/>
<name>A0A5B0MQE5_PUCGR</name>
<evidence type="ECO:0000313" key="2">
    <source>
        <dbReference type="Proteomes" id="UP000324748"/>
    </source>
</evidence>
<gene>
    <name evidence="1" type="primary">RPS1_3</name>
    <name evidence="1" type="ORF">PGT21_033519</name>
</gene>